<evidence type="ECO:0000313" key="1">
    <source>
        <dbReference type="EMBL" id="OQP68690.1"/>
    </source>
</evidence>
<sequence length="263" mass="29877">MIKLVVTDLDGTLLKDNHEVPERFWDIADRLFRKGVKLGIASGRPHFSITENFRSIMEHLYAISDNGSMIIHNKTELFSKPLPQHEIEALVMAARSAPHGWPILCGKDIWYVENSDSRLIEKISNYIRNFKIVDDLTKVDDAVLKITVLDLMGAEQNSYPYFKQFEDRLKIAVGGAVWLDITRTDANKGEAVQALQQLNGITPDETLVFGDFMNDYEMMKAATYSYAMKNSYSKILEVANFVTEKDNNEEGVLDVIEALCFKS</sequence>
<dbReference type="GO" id="GO:0000287">
    <property type="term" value="F:magnesium ion binding"/>
    <property type="evidence" value="ECO:0007669"/>
    <property type="project" value="TreeGrafter"/>
</dbReference>
<dbReference type="SFLD" id="SFLDG01140">
    <property type="entry name" value="C2.B:_Phosphomannomutase_and_P"/>
    <property type="match status" value="1"/>
</dbReference>
<dbReference type="NCBIfam" id="TIGR01484">
    <property type="entry name" value="HAD-SF-IIB"/>
    <property type="match status" value="1"/>
</dbReference>
<dbReference type="Gene3D" id="3.40.50.1000">
    <property type="entry name" value="HAD superfamily/HAD-like"/>
    <property type="match status" value="1"/>
</dbReference>
<dbReference type="STRING" id="550983.A4R26_02205"/>
<dbReference type="InterPro" id="IPR036412">
    <property type="entry name" value="HAD-like_sf"/>
</dbReference>
<evidence type="ECO:0000313" key="2">
    <source>
        <dbReference type="Proteomes" id="UP000192276"/>
    </source>
</evidence>
<dbReference type="Proteomes" id="UP000192276">
    <property type="component" value="Unassembled WGS sequence"/>
</dbReference>
<dbReference type="AlphaFoldDB" id="A0A1V9GDM2"/>
<dbReference type="InterPro" id="IPR000150">
    <property type="entry name" value="Cof"/>
</dbReference>
<proteinExistence type="predicted"/>
<dbReference type="SUPFAM" id="SSF56784">
    <property type="entry name" value="HAD-like"/>
    <property type="match status" value="1"/>
</dbReference>
<evidence type="ECO:0008006" key="3">
    <source>
        <dbReference type="Google" id="ProtNLM"/>
    </source>
</evidence>
<dbReference type="Gene3D" id="3.30.1240.10">
    <property type="match status" value="1"/>
</dbReference>
<dbReference type="InterPro" id="IPR006379">
    <property type="entry name" value="HAD-SF_hydro_IIB"/>
</dbReference>
<accession>A0A1V9GDM2</accession>
<organism evidence="1 2">
    <name type="scientific">Niastella populi</name>
    <dbReference type="NCBI Taxonomy" id="550983"/>
    <lineage>
        <taxon>Bacteria</taxon>
        <taxon>Pseudomonadati</taxon>
        <taxon>Bacteroidota</taxon>
        <taxon>Chitinophagia</taxon>
        <taxon>Chitinophagales</taxon>
        <taxon>Chitinophagaceae</taxon>
        <taxon>Niastella</taxon>
    </lineage>
</organism>
<keyword evidence="2" id="KW-1185">Reference proteome</keyword>
<gene>
    <name evidence="1" type="ORF">A4R26_02205</name>
</gene>
<dbReference type="EMBL" id="LWBP01000001">
    <property type="protein sequence ID" value="OQP68690.1"/>
    <property type="molecule type" value="Genomic_DNA"/>
</dbReference>
<protein>
    <recommendedName>
        <fullName evidence="3">Haloacid dehalogenase</fullName>
    </recommendedName>
</protein>
<dbReference type="PANTHER" id="PTHR10000">
    <property type="entry name" value="PHOSPHOSERINE PHOSPHATASE"/>
    <property type="match status" value="1"/>
</dbReference>
<name>A0A1V9GDM2_9BACT</name>
<dbReference type="GO" id="GO:0016791">
    <property type="term" value="F:phosphatase activity"/>
    <property type="evidence" value="ECO:0007669"/>
    <property type="project" value="TreeGrafter"/>
</dbReference>
<dbReference type="NCBIfam" id="TIGR00099">
    <property type="entry name" value="Cof-subfamily"/>
    <property type="match status" value="1"/>
</dbReference>
<dbReference type="SFLD" id="SFLDS00003">
    <property type="entry name" value="Haloacid_Dehalogenase"/>
    <property type="match status" value="1"/>
</dbReference>
<reference evidence="2" key="1">
    <citation type="submission" date="2016-04" db="EMBL/GenBank/DDBJ databases">
        <authorList>
            <person name="Chen L."/>
            <person name="Zhuang W."/>
            <person name="Wang G."/>
        </authorList>
    </citation>
    <scope>NUCLEOTIDE SEQUENCE [LARGE SCALE GENOMIC DNA]</scope>
    <source>
        <strain evidence="2">208</strain>
    </source>
</reference>
<dbReference type="GO" id="GO:0005829">
    <property type="term" value="C:cytosol"/>
    <property type="evidence" value="ECO:0007669"/>
    <property type="project" value="TreeGrafter"/>
</dbReference>
<dbReference type="Pfam" id="PF08282">
    <property type="entry name" value="Hydrolase_3"/>
    <property type="match status" value="1"/>
</dbReference>
<comment type="caution">
    <text evidence="1">The sequence shown here is derived from an EMBL/GenBank/DDBJ whole genome shotgun (WGS) entry which is preliminary data.</text>
</comment>
<dbReference type="RefSeq" id="WP_165760119.1">
    <property type="nucleotide sequence ID" value="NZ_LWBP01000001.1"/>
</dbReference>
<dbReference type="PANTHER" id="PTHR10000:SF8">
    <property type="entry name" value="HAD SUPERFAMILY HYDROLASE-LIKE, TYPE 3"/>
    <property type="match status" value="1"/>
</dbReference>
<dbReference type="InterPro" id="IPR023214">
    <property type="entry name" value="HAD_sf"/>
</dbReference>